<dbReference type="EMBL" id="AANZ01000014">
    <property type="protein sequence ID" value="EAQ79591.1"/>
    <property type="molecule type" value="Genomic_DNA"/>
</dbReference>
<protein>
    <submittedName>
        <fullName evidence="1">Uncharacterized protein</fullName>
    </submittedName>
</protein>
<organism evidence="1 2">
    <name type="scientific">Blastopirellula marina DSM 3645</name>
    <dbReference type="NCBI Taxonomy" id="314230"/>
    <lineage>
        <taxon>Bacteria</taxon>
        <taxon>Pseudomonadati</taxon>
        <taxon>Planctomycetota</taxon>
        <taxon>Planctomycetia</taxon>
        <taxon>Pirellulales</taxon>
        <taxon>Pirellulaceae</taxon>
        <taxon>Blastopirellula</taxon>
    </lineage>
</organism>
<dbReference type="Proteomes" id="UP000004358">
    <property type="component" value="Unassembled WGS sequence"/>
</dbReference>
<gene>
    <name evidence="1" type="ORF">DSM3645_03908</name>
</gene>
<evidence type="ECO:0000313" key="2">
    <source>
        <dbReference type="Proteomes" id="UP000004358"/>
    </source>
</evidence>
<reference evidence="1 2" key="1">
    <citation type="submission" date="2006-02" db="EMBL/GenBank/DDBJ databases">
        <authorList>
            <person name="Amann R."/>
            <person name="Ferriera S."/>
            <person name="Johnson J."/>
            <person name="Kravitz S."/>
            <person name="Halpern A."/>
            <person name="Remington K."/>
            <person name="Beeson K."/>
            <person name="Tran B."/>
            <person name="Rogers Y.-H."/>
            <person name="Friedman R."/>
            <person name="Venter J.C."/>
        </authorList>
    </citation>
    <scope>NUCLEOTIDE SEQUENCE [LARGE SCALE GENOMIC DNA]</scope>
    <source>
        <strain evidence="1 2">DSM 3645</strain>
    </source>
</reference>
<sequence>MLPGHKTPFPFVFVAVAPPSLPIDPM</sequence>
<evidence type="ECO:0000313" key="1">
    <source>
        <dbReference type="EMBL" id="EAQ79591.1"/>
    </source>
</evidence>
<comment type="caution">
    <text evidence="1">The sequence shown here is derived from an EMBL/GenBank/DDBJ whole genome shotgun (WGS) entry which is preliminary data.</text>
</comment>
<dbReference type="AlphaFoldDB" id="A3ZV70"/>
<dbReference type="HOGENOM" id="CLU_3416634_0_0_0"/>
<proteinExistence type="predicted"/>
<accession>A3ZV70</accession>
<name>A3ZV70_9BACT</name>